<dbReference type="Gene3D" id="2.60.40.4150">
    <property type="entry name" value="Type VI secretion system, lipoprotein SciN"/>
    <property type="match status" value="1"/>
</dbReference>
<dbReference type="Proteomes" id="UP000255460">
    <property type="component" value="Unassembled WGS sequence"/>
</dbReference>
<dbReference type="AlphaFoldDB" id="A0A376L2K3"/>
<sequence length="44" mass="5123">MFLEPDQKKNTWRVVLSRDELEPDTPRLIEVSGNTLTLLPVKDK</sequence>
<gene>
    <name evidence="1" type="ORF">NCTC10418_06790</name>
</gene>
<dbReference type="EMBL" id="UFZQ01000001">
    <property type="protein sequence ID" value="STE89068.1"/>
    <property type="molecule type" value="Genomic_DNA"/>
</dbReference>
<protein>
    <submittedName>
        <fullName evidence="1">Putative type VI secretion protein</fullName>
    </submittedName>
</protein>
<dbReference type="InterPro" id="IPR038706">
    <property type="entry name" value="Type_VI_SciN-like_sf"/>
</dbReference>
<reference evidence="1 2" key="1">
    <citation type="submission" date="2018-06" db="EMBL/GenBank/DDBJ databases">
        <authorList>
            <consortium name="Pathogen Informatics"/>
            <person name="Doyle S."/>
        </authorList>
    </citation>
    <scope>NUCLEOTIDE SEQUENCE [LARGE SCALE GENOMIC DNA]</scope>
    <source>
        <strain evidence="1 2">NCTC10418</strain>
    </source>
</reference>
<name>A0A376L2K3_ECOLX</name>
<evidence type="ECO:0000313" key="2">
    <source>
        <dbReference type="Proteomes" id="UP000255460"/>
    </source>
</evidence>
<proteinExistence type="predicted"/>
<accession>A0A376L2K3</accession>
<organism evidence="1 2">
    <name type="scientific">Escherichia coli</name>
    <dbReference type="NCBI Taxonomy" id="562"/>
    <lineage>
        <taxon>Bacteria</taxon>
        <taxon>Pseudomonadati</taxon>
        <taxon>Pseudomonadota</taxon>
        <taxon>Gammaproteobacteria</taxon>
        <taxon>Enterobacterales</taxon>
        <taxon>Enterobacteriaceae</taxon>
        <taxon>Escherichia</taxon>
    </lineage>
</organism>
<evidence type="ECO:0000313" key="1">
    <source>
        <dbReference type="EMBL" id="STE89068.1"/>
    </source>
</evidence>